<evidence type="ECO:0000256" key="5">
    <source>
        <dbReference type="ARBA" id="ARBA00051722"/>
    </source>
</evidence>
<reference evidence="6" key="1">
    <citation type="journal article" date="2021" name="PeerJ">
        <title>Extensive microbial diversity within the chicken gut microbiome revealed by metagenomics and culture.</title>
        <authorList>
            <person name="Gilroy R."/>
            <person name="Ravi A."/>
            <person name="Getino M."/>
            <person name="Pursley I."/>
            <person name="Horton D.L."/>
            <person name="Alikhan N.F."/>
            <person name="Baker D."/>
            <person name="Gharbi K."/>
            <person name="Hall N."/>
            <person name="Watson M."/>
            <person name="Adriaenssens E.M."/>
            <person name="Foster-Nyarko E."/>
            <person name="Jarju S."/>
            <person name="Secka A."/>
            <person name="Antonio M."/>
            <person name="Oren A."/>
            <person name="Chaudhuri R.R."/>
            <person name="La Ragione R."/>
            <person name="Hildebrand F."/>
            <person name="Pallen M.J."/>
        </authorList>
    </citation>
    <scope>NUCLEOTIDE SEQUENCE</scope>
    <source>
        <strain evidence="6">CHK178-16964</strain>
    </source>
</reference>
<dbReference type="InterPro" id="IPR016667">
    <property type="entry name" value="Caps_polysacc_synth_CpsB/CapC"/>
</dbReference>
<reference evidence="6" key="2">
    <citation type="submission" date="2021-04" db="EMBL/GenBank/DDBJ databases">
        <authorList>
            <person name="Gilroy R."/>
        </authorList>
    </citation>
    <scope>NUCLEOTIDE SEQUENCE</scope>
    <source>
        <strain evidence="6">CHK178-16964</strain>
    </source>
</reference>
<dbReference type="InterPro" id="IPR016195">
    <property type="entry name" value="Pol/histidinol_Pase-like"/>
</dbReference>
<comment type="similarity">
    <text evidence="1">Belongs to the metallo-dependent hydrolases superfamily. CpsB/CapC family.</text>
</comment>
<dbReference type="EC" id="3.1.3.48" evidence="2"/>
<evidence type="ECO:0000313" key="6">
    <source>
        <dbReference type="EMBL" id="HJA71432.1"/>
    </source>
</evidence>
<dbReference type="Proteomes" id="UP000823900">
    <property type="component" value="Unassembled WGS sequence"/>
</dbReference>
<proteinExistence type="inferred from homology"/>
<comment type="catalytic activity">
    <reaction evidence="5">
        <text>O-phospho-L-tyrosyl-[protein] + H2O = L-tyrosyl-[protein] + phosphate</text>
        <dbReference type="Rhea" id="RHEA:10684"/>
        <dbReference type="Rhea" id="RHEA-COMP:10136"/>
        <dbReference type="Rhea" id="RHEA-COMP:20101"/>
        <dbReference type="ChEBI" id="CHEBI:15377"/>
        <dbReference type="ChEBI" id="CHEBI:43474"/>
        <dbReference type="ChEBI" id="CHEBI:46858"/>
        <dbReference type="ChEBI" id="CHEBI:61978"/>
        <dbReference type="EC" id="3.1.3.48"/>
    </reaction>
</comment>
<dbReference type="PANTHER" id="PTHR39181:SF1">
    <property type="entry name" value="TYROSINE-PROTEIN PHOSPHATASE YWQE"/>
    <property type="match status" value="1"/>
</dbReference>
<comment type="caution">
    <text evidence="6">The sequence shown here is derived from an EMBL/GenBank/DDBJ whole genome shotgun (WGS) entry which is preliminary data.</text>
</comment>
<dbReference type="PANTHER" id="PTHR39181">
    <property type="entry name" value="TYROSINE-PROTEIN PHOSPHATASE YWQE"/>
    <property type="match status" value="1"/>
</dbReference>
<evidence type="ECO:0000256" key="4">
    <source>
        <dbReference type="ARBA" id="ARBA00022912"/>
    </source>
</evidence>
<dbReference type="Gene3D" id="3.20.20.140">
    <property type="entry name" value="Metal-dependent hydrolases"/>
    <property type="match status" value="1"/>
</dbReference>
<name>A0A9D2HIF5_9FIRM</name>
<keyword evidence="4" id="KW-0904">Protein phosphatase</keyword>
<dbReference type="GO" id="GO:0030145">
    <property type="term" value="F:manganese ion binding"/>
    <property type="evidence" value="ECO:0007669"/>
    <property type="project" value="InterPro"/>
</dbReference>
<evidence type="ECO:0000256" key="3">
    <source>
        <dbReference type="ARBA" id="ARBA00022801"/>
    </source>
</evidence>
<organism evidence="6 7">
    <name type="scientific">Candidatus Lachnoclostridium stercoravium</name>
    <dbReference type="NCBI Taxonomy" id="2838633"/>
    <lineage>
        <taxon>Bacteria</taxon>
        <taxon>Bacillati</taxon>
        <taxon>Bacillota</taxon>
        <taxon>Clostridia</taxon>
        <taxon>Lachnospirales</taxon>
        <taxon>Lachnospiraceae</taxon>
    </lineage>
</organism>
<evidence type="ECO:0000313" key="7">
    <source>
        <dbReference type="Proteomes" id="UP000823900"/>
    </source>
</evidence>
<dbReference type="SUPFAM" id="SSF89550">
    <property type="entry name" value="PHP domain-like"/>
    <property type="match status" value="1"/>
</dbReference>
<evidence type="ECO:0000256" key="1">
    <source>
        <dbReference type="ARBA" id="ARBA00005750"/>
    </source>
</evidence>
<accession>A0A9D2HIF5</accession>
<dbReference type="AlphaFoldDB" id="A0A9D2HIF5"/>
<sequence>MLERGIDIHAHILPGTDDGAKDWEEAVSMLQAASGEGFRRVIATPHFSFSQNPELLRRKAEQLNEEAYRGSLDIRVSLGQEILYFEDIISCLSEEKALTLAGSHYVLVEFLPEETFSRIERGVRELVQNGYFPILAHAERYYCLYGKGKLEDIIRSGAYVQMNYRCLEGGLLDRRASWCKKQVLEGRVHFLGTDMHNMMSRPPKAERAAGWIEKHGGRELLEQLTRINPSYILEDKIIS</sequence>
<dbReference type="Pfam" id="PF19567">
    <property type="entry name" value="CpsB_CapC"/>
    <property type="match status" value="1"/>
</dbReference>
<evidence type="ECO:0000256" key="2">
    <source>
        <dbReference type="ARBA" id="ARBA00013064"/>
    </source>
</evidence>
<dbReference type="EMBL" id="DWZA01000065">
    <property type="protein sequence ID" value="HJA71432.1"/>
    <property type="molecule type" value="Genomic_DNA"/>
</dbReference>
<gene>
    <name evidence="6" type="ORF">IAA07_07610</name>
</gene>
<keyword evidence="3" id="KW-0378">Hydrolase</keyword>
<dbReference type="PIRSF" id="PIRSF016557">
    <property type="entry name" value="Caps_synth_CpsB"/>
    <property type="match status" value="1"/>
</dbReference>
<dbReference type="GO" id="GO:0004725">
    <property type="term" value="F:protein tyrosine phosphatase activity"/>
    <property type="evidence" value="ECO:0007669"/>
    <property type="project" value="UniProtKB-EC"/>
</dbReference>
<protein>
    <recommendedName>
        <fullName evidence="2">protein-tyrosine-phosphatase</fullName>
        <ecNumber evidence="2">3.1.3.48</ecNumber>
    </recommendedName>
</protein>